<dbReference type="Gene3D" id="2.10.60.10">
    <property type="entry name" value="CD59"/>
    <property type="match status" value="1"/>
</dbReference>
<keyword evidence="3" id="KW-0800">Toxin</keyword>
<feature type="signal peptide" evidence="5">
    <location>
        <begin position="1"/>
        <end position="21"/>
    </location>
</feature>
<reference evidence="6" key="1">
    <citation type="journal article" date="2013" name="Toxins">
        <title>Venom down under: dynamic evolution of Australian elapid snake toxins.</title>
        <authorList>
            <person name="Jackson T.N."/>
            <person name="Sunagar K."/>
            <person name="Undheim E.A."/>
            <person name="Koludarov I."/>
            <person name="Chan A.H."/>
            <person name="Sanders K."/>
            <person name="Ali S.A."/>
            <person name="Hendrikx I."/>
            <person name="Dunstan N."/>
            <person name="Fry B.G."/>
        </authorList>
    </citation>
    <scope>NUCLEOTIDE SEQUENCE</scope>
    <source>
        <tissue evidence="6">Maxillary venom gland</tissue>
    </source>
</reference>
<name>R4G2K4_9SAUR</name>
<dbReference type="CDD" id="cd00206">
    <property type="entry name" value="TFP_snake_toxin"/>
    <property type="match status" value="1"/>
</dbReference>
<keyword evidence="5" id="KW-0732">Signal</keyword>
<dbReference type="GO" id="GO:0005576">
    <property type="term" value="C:extracellular region"/>
    <property type="evidence" value="ECO:0007669"/>
    <property type="project" value="UniProtKB-SubCell"/>
</dbReference>
<dbReference type="GO" id="GO:0090729">
    <property type="term" value="F:toxin activity"/>
    <property type="evidence" value="ECO:0007669"/>
    <property type="project" value="UniProtKB-KW"/>
</dbReference>
<dbReference type="InterPro" id="IPR003571">
    <property type="entry name" value="Snake_3FTx"/>
</dbReference>
<organism evidence="6">
    <name type="scientific">Pseudonaja modesta</name>
    <dbReference type="NCBI Taxonomy" id="340912"/>
    <lineage>
        <taxon>Eukaryota</taxon>
        <taxon>Metazoa</taxon>
        <taxon>Chordata</taxon>
        <taxon>Craniata</taxon>
        <taxon>Vertebrata</taxon>
        <taxon>Euteleostomi</taxon>
        <taxon>Lepidosauria</taxon>
        <taxon>Squamata</taxon>
        <taxon>Bifurcata</taxon>
        <taxon>Unidentata</taxon>
        <taxon>Episquamata</taxon>
        <taxon>Toxicofera</taxon>
        <taxon>Serpentes</taxon>
        <taxon>Colubroidea</taxon>
        <taxon>Elapidae</taxon>
        <taxon>Hydrophiinae</taxon>
        <taxon>Pseudonaja</taxon>
    </lineage>
</organism>
<keyword evidence="2" id="KW-0964">Secreted</keyword>
<dbReference type="EMBL" id="GAHH01000007">
    <property type="protein sequence ID" value="JAA74964.1"/>
    <property type="molecule type" value="mRNA"/>
</dbReference>
<dbReference type="SUPFAM" id="SSF57302">
    <property type="entry name" value="Snake toxin-like"/>
    <property type="match status" value="1"/>
</dbReference>
<proteinExistence type="evidence at transcript level"/>
<comment type="subcellular location">
    <subcellularLocation>
        <location evidence="1">Secreted</location>
    </subcellularLocation>
</comment>
<evidence type="ECO:0000256" key="2">
    <source>
        <dbReference type="ARBA" id="ARBA00022525"/>
    </source>
</evidence>
<evidence type="ECO:0000256" key="5">
    <source>
        <dbReference type="SAM" id="SignalP"/>
    </source>
</evidence>
<sequence>MKTLLLTLVMVTIMCLDLGYTLTCYKSFSYTVVCKPHETKCYRYSLPASHGNAVTIWGCGTSCPTGIRPVCCSTDLCNKYSTSG</sequence>
<protein>
    <submittedName>
        <fullName evidence="6">3FTx-Pse-178</fullName>
    </submittedName>
</protein>
<dbReference type="InterPro" id="IPR045860">
    <property type="entry name" value="Snake_toxin-like_sf"/>
</dbReference>
<evidence type="ECO:0000256" key="1">
    <source>
        <dbReference type="ARBA" id="ARBA00004613"/>
    </source>
</evidence>
<evidence type="ECO:0000256" key="3">
    <source>
        <dbReference type="ARBA" id="ARBA00022656"/>
    </source>
</evidence>
<dbReference type="AlphaFoldDB" id="R4G2K4"/>
<keyword evidence="4" id="KW-1015">Disulfide bond</keyword>
<evidence type="ECO:0000256" key="4">
    <source>
        <dbReference type="ARBA" id="ARBA00023157"/>
    </source>
</evidence>
<feature type="chain" id="PRO_5004372048" evidence="5">
    <location>
        <begin position="22"/>
        <end position="84"/>
    </location>
</feature>
<accession>R4G2K4</accession>
<evidence type="ECO:0000313" key="6">
    <source>
        <dbReference type="EMBL" id="JAA74964.1"/>
    </source>
</evidence>